<evidence type="ECO:0000313" key="2">
    <source>
        <dbReference type="EMBL" id="KAI5446697.1"/>
    </source>
</evidence>
<accession>A0A9D5BNK4</accession>
<dbReference type="PRINTS" id="PR00081">
    <property type="entry name" value="GDHRDH"/>
</dbReference>
<dbReference type="AlphaFoldDB" id="A0A9D5BNK4"/>
<dbReference type="CDD" id="cd05325">
    <property type="entry name" value="carb_red_sniffer_like_SDR_c"/>
    <property type="match status" value="1"/>
</dbReference>
<dbReference type="InterPro" id="IPR002347">
    <property type="entry name" value="SDR_fam"/>
</dbReference>
<organism evidence="2 3">
    <name type="scientific">Pisum sativum</name>
    <name type="common">Garden pea</name>
    <name type="synonym">Lathyrus oleraceus</name>
    <dbReference type="NCBI Taxonomy" id="3888"/>
    <lineage>
        <taxon>Eukaryota</taxon>
        <taxon>Viridiplantae</taxon>
        <taxon>Streptophyta</taxon>
        <taxon>Embryophyta</taxon>
        <taxon>Tracheophyta</taxon>
        <taxon>Spermatophyta</taxon>
        <taxon>Magnoliopsida</taxon>
        <taxon>eudicotyledons</taxon>
        <taxon>Gunneridae</taxon>
        <taxon>Pentapetalae</taxon>
        <taxon>rosids</taxon>
        <taxon>fabids</taxon>
        <taxon>Fabales</taxon>
        <taxon>Fabaceae</taxon>
        <taxon>Papilionoideae</taxon>
        <taxon>50 kb inversion clade</taxon>
        <taxon>NPAAA clade</taxon>
        <taxon>Hologalegina</taxon>
        <taxon>IRL clade</taxon>
        <taxon>Fabeae</taxon>
        <taxon>Lathyrus</taxon>
    </lineage>
</organism>
<dbReference type="Pfam" id="PF00106">
    <property type="entry name" value="adh_short"/>
    <property type="match status" value="1"/>
</dbReference>
<reference evidence="2 3" key="1">
    <citation type="journal article" date="2022" name="Nat. Genet.">
        <title>Improved pea reference genome and pan-genome highlight genomic features and evolutionary characteristics.</title>
        <authorList>
            <person name="Yang T."/>
            <person name="Liu R."/>
            <person name="Luo Y."/>
            <person name="Hu S."/>
            <person name="Wang D."/>
            <person name="Wang C."/>
            <person name="Pandey M.K."/>
            <person name="Ge S."/>
            <person name="Xu Q."/>
            <person name="Li N."/>
            <person name="Li G."/>
            <person name="Huang Y."/>
            <person name="Saxena R.K."/>
            <person name="Ji Y."/>
            <person name="Li M."/>
            <person name="Yan X."/>
            <person name="He Y."/>
            <person name="Liu Y."/>
            <person name="Wang X."/>
            <person name="Xiang C."/>
            <person name="Varshney R.K."/>
            <person name="Ding H."/>
            <person name="Gao S."/>
            <person name="Zong X."/>
        </authorList>
    </citation>
    <scope>NUCLEOTIDE SEQUENCE [LARGE SCALE GENOMIC DNA]</scope>
    <source>
        <strain evidence="2 3">cv. Zhongwan 6</strain>
    </source>
</reference>
<sequence length="344" mass="37986">MQLPKFNCEICVLCLSLPRTTSYNYFICVFVNSIPYLVSIIPRFMFFSLSYDSLLQLPPPTHNTSMASRSPRLLSLARRAFSSSSSQANGVSLVQGASRGIGLEFVKQLLENNDKGHVVATCRNPNSSTGLLQLKDRFDDRLQILPLDLTVESSIEASALSIKETYGHINLLINASGILSIPRVLQPETTLSKLEKSSLMLAYEVNAVGPILVIKHMWPLLKAGGGIGTERNGAVVASLSARVASIGDNRIGGWHSYRSSKTALNQLSKNVSLEFARKKDPIICILLHPGTVDTDLSKPFQKNVPKEKLFSKEFSVQKLLHIINNVKSQDNGKFFAWDGQEIPW</sequence>
<proteinExistence type="predicted"/>
<gene>
    <name evidence="2" type="ORF">KIW84_014516</name>
</gene>
<keyword evidence="1" id="KW-0472">Membrane</keyword>
<keyword evidence="3" id="KW-1185">Reference proteome</keyword>
<dbReference type="InterPro" id="IPR051468">
    <property type="entry name" value="Fungal_SecMetab_SDRs"/>
</dbReference>
<dbReference type="GO" id="GO:0005737">
    <property type="term" value="C:cytoplasm"/>
    <property type="evidence" value="ECO:0007669"/>
    <property type="project" value="TreeGrafter"/>
</dbReference>
<name>A0A9D5BNK4_PEA</name>
<dbReference type="Gene3D" id="3.40.50.720">
    <property type="entry name" value="NAD(P)-binding Rossmann-like Domain"/>
    <property type="match status" value="1"/>
</dbReference>
<evidence type="ECO:0000313" key="3">
    <source>
        <dbReference type="Proteomes" id="UP001058974"/>
    </source>
</evidence>
<feature type="transmembrane region" description="Helical" evidence="1">
    <location>
        <begin position="23"/>
        <end position="46"/>
    </location>
</feature>
<comment type="caution">
    <text evidence="2">The sequence shown here is derived from an EMBL/GenBank/DDBJ whole genome shotgun (WGS) entry which is preliminary data.</text>
</comment>
<dbReference type="InterPro" id="IPR036291">
    <property type="entry name" value="NAD(P)-bd_dom_sf"/>
</dbReference>
<dbReference type="GO" id="GO:0016491">
    <property type="term" value="F:oxidoreductase activity"/>
    <property type="evidence" value="ECO:0007669"/>
    <property type="project" value="TreeGrafter"/>
</dbReference>
<dbReference type="Gramene" id="Psat01G0451600-T1">
    <property type="protein sequence ID" value="KAI5446697.1"/>
    <property type="gene ID" value="KIW84_014516"/>
</dbReference>
<dbReference type="PANTHER" id="PTHR43544">
    <property type="entry name" value="SHORT-CHAIN DEHYDROGENASE/REDUCTASE"/>
    <property type="match status" value="1"/>
</dbReference>
<dbReference type="Proteomes" id="UP001058974">
    <property type="component" value="Chromosome 1"/>
</dbReference>
<dbReference type="PANTHER" id="PTHR43544:SF12">
    <property type="entry name" value="NAD(P)-BINDING ROSSMANN-FOLD SUPERFAMILY PROTEIN"/>
    <property type="match status" value="1"/>
</dbReference>
<protein>
    <submittedName>
        <fullName evidence="2">Uncharacterized protein</fullName>
    </submittedName>
</protein>
<dbReference type="SUPFAM" id="SSF51735">
    <property type="entry name" value="NAD(P)-binding Rossmann-fold domains"/>
    <property type="match status" value="1"/>
</dbReference>
<dbReference type="EMBL" id="JAMSHJ010000001">
    <property type="protein sequence ID" value="KAI5446697.1"/>
    <property type="molecule type" value="Genomic_DNA"/>
</dbReference>
<evidence type="ECO:0000256" key="1">
    <source>
        <dbReference type="SAM" id="Phobius"/>
    </source>
</evidence>
<keyword evidence="1" id="KW-1133">Transmembrane helix</keyword>
<keyword evidence="1" id="KW-0812">Transmembrane</keyword>